<proteinExistence type="inferred from homology"/>
<dbReference type="PROSITE" id="PS50179">
    <property type="entry name" value="VHS"/>
    <property type="match status" value="1"/>
</dbReference>
<evidence type="ECO:0000256" key="2">
    <source>
        <dbReference type="SAM" id="MobiDB-lite"/>
    </source>
</evidence>
<evidence type="ECO:0000259" key="3">
    <source>
        <dbReference type="PROSITE" id="PS50179"/>
    </source>
</evidence>
<dbReference type="Proteomes" id="UP001604277">
    <property type="component" value="Unassembled WGS sequence"/>
</dbReference>
<dbReference type="InterPro" id="IPR002014">
    <property type="entry name" value="VHS_dom"/>
</dbReference>
<dbReference type="CDD" id="cd03561">
    <property type="entry name" value="VHS"/>
    <property type="match status" value="1"/>
</dbReference>
<evidence type="ECO:0000256" key="1">
    <source>
        <dbReference type="ARBA" id="ARBA00007708"/>
    </source>
</evidence>
<dbReference type="InterPro" id="IPR044836">
    <property type="entry name" value="TOL_plant"/>
</dbReference>
<protein>
    <submittedName>
        <fullName evidence="4">ENTH/VHS/GAT family protein</fullName>
    </submittedName>
</protein>
<dbReference type="InterPro" id="IPR008942">
    <property type="entry name" value="ENTH_VHS"/>
</dbReference>
<accession>A0ABD1WTN7</accession>
<comment type="similarity">
    <text evidence="1">Belongs to the TOM1 family.</text>
</comment>
<evidence type="ECO:0000313" key="5">
    <source>
        <dbReference type="Proteomes" id="UP001604277"/>
    </source>
</evidence>
<dbReference type="Gene3D" id="1.25.40.90">
    <property type="match status" value="1"/>
</dbReference>
<dbReference type="AlphaFoldDB" id="A0ABD1WTN7"/>
<reference evidence="5" key="1">
    <citation type="submission" date="2024-07" db="EMBL/GenBank/DDBJ databases">
        <title>Two chromosome-level genome assemblies of Korean endemic species Abeliophyllum distichum and Forsythia ovata (Oleaceae).</title>
        <authorList>
            <person name="Jang H."/>
        </authorList>
    </citation>
    <scope>NUCLEOTIDE SEQUENCE [LARGE SCALE GENOMIC DNA]</scope>
</reference>
<feature type="region of interest" description="Disordered" evidence="2">
    <location>
        <begin position="97"/>
        <end position="126"/>
    </location>
</feature>
<dbReference type="PANTHER" id="PTHR45898:SF4">
    <property type="entry name" value="TARGET OF MYB PROTEIN 1"/>
    <property type="match status" value="1"/>
</dbReference>
<gene>
    <name evidence="4" type="ORF">Fot_06682</name>
</gene>
<dbReference type="EMBL" id="JBFOLJ010000002">
    <property type="protein sequence ID" value="KAL2553063.1"/>
    <property type="molecule type" value="Genomic_DNA"/>
</dbReference>
<organism evidence="4 5">
    <name type="scientific">Forsythia ovata</name>
    <dbReference type="NCBI Taxonomy" id="205694"/>
    <lineage>
        <taxon>Eukaryota</taxon>
        <taxon>Viridiplantae</taxon>
        <taxon>Streptophyta</taxon>
        <taxon>Embryophyta</taxon>
        <taxon>Tracheophyta</taxon>
        <taxon>Spermatophyta</taxon>
        <taxon>Magnoliopsida</taxon>
        <taxon>eudicotyledons</taxon>
        <taxon>Gunneridae</taxon>
        <taxon>Pentapetalae</taxon>
        <taxon>asterids</taxon>
        <taxon>lamiids</taxon>
        <taxon>Lamiales</taxon>
        <taxon>Oleaceae</taxon>
        <taxon>Forsythieae</taxon>
        <taxon>Forsythia</taxon>
    </lineage>
</organism>
<feature type="domain" description="VHS" evidence="3">
    <location>
        <begin position="1"/>
        <end position="91"/>
    </location>
</feature>
<sequence>MEKTSKRVVATFDLLETIVKNCIDIVHMLVAEKGVLPEMVKIVKKKPDFQVKEKILILIDTWQEALGGAGARYPQFFSAYQDLLCIGAVFPQRTERSAPIITTPQTHPLTSYPQNLHNPESRPDAA</sequence>
<dbReference type="Pfam" id="PF00790">
    <property type="entry name" value="VHS"/>
    <property type="match status" value="1"/>
</dbReference>
<name>A0ABD1WTN7_9LAMI</name>
<keyword evidence="5" id="KW-1185">Reference proteome</keyword>
<dbReference type="PANTHER" id="PTHR45898">
    <property type="entry name" value="TOM1-LIKE PROTEIN"/>
    <property type="match status" value="1"/>
</dbReference>
<feature type="compositionally biased region" description="Polar residues" evidence="2">
    <location>
        <begin position="100"/>
        <end position="118"/>
    </location>
</feature>
<dbReference type="SUPFAM" id="SSF48464">
    <property type="entry name" value="ENTH/VHS domain"/>
    <property type="match status" value="1"/>
</dbReference>
<comment type="caution">
    <text evidence="4">The sequence shown here is derived from an EMBL/GenBank/DDBJ whole genome shotgun (WGS) entry which is preliminary data.</text>
</comment>
<evidence type="ECO:0000313" key="4">
    <source>
        <dbReference type="EMBL" id="KAL2553063.1"/>
    </source>
</evidence>